<dbReference type="OrthoDB" id="10254258at2759"/>
<dbReference type="PANTHER" id="PTHR48043:SF23">
    <property type="entry name" value="UDP-GLUCURONOSYLTRANSFERASE"/>
    <property type="match status" value="1"/>
</dbReference>
<evidence type="ECO:0000259" key="12">
    <source>
        <dbReference type="SMART" id="SM00471"/>
    </source>
</evidence>
<dbReference type="SUPFAM" id="SSF109604">
    <property type="entry name" value="HD-domain/PDEase-like"/>
    <property type="match status" value="1"/>
</dbReference>
<evidence type="ECO:0000313" key="14">
    <source>
        <dbReference type="Proteomes" id="UP000494206"/>
    </source>
</evidence>
<evidence type="ECO:0000256" key="1">
    <source>
        <dbReference type="ARBA" id="ARBA00004167"/>
    </source>
</evidence>
<sequence>MSKVQIFELLEVLDNLKHLKRTGWVKCGVPEPETVACHMYRMAILALSLEGQIEGLDTIRALKMALVHDIGEAIAGDITPHCGVSDQEKFDMESKAIRTICSFVPNVGDEWDSLWREYEAAETLTAKVVKHLDKFDMIAQADKYERVHGIDLEQFFTSTVGVLKMEPFASWDKQLREKRESRLTNHANFLAKIADTLTEAGHNVTYFSPIIYEGLADVDFVKLTKDVIRIFPNRVGEKPKQEVSLNTFRNSWVEDTSSFEAIQKLEGMLIESIPYFQKFYDHYGDLMAELKSRKYDAIIFEIFMFEGFYLRDTLNIPVAIPCTSVTHEFTALKAIGEPAMPSVLATTMGYWSDEMDFFTRIKNFATIQYAQWILQLPKSRRSLSNPDRIISLTEEFRKFPFLLTNANPYLDFQRPTITKTVQIGGIAVDVNQIKSAKLAEEYDVIMKLRRRTVLVSFGSAFMSCDMPNEYKKTLADAMKSFKDTTFIWKYEKDDTSFASDAENIVFKKWVPQTQLLADPRLTVFVSHGGLGSITELAYLGKPALLVPIFGDQMRNAAMISRHGCSILISKFDLSNFDKVHESLSKLLTDEKYKNNADKLADILNSAPIPPREMLIKHVEFATKFKEIPALEPHYHDMSNISYFMIDIGLFLLITLHANFLAIIADTLMETGHNVTYFSPIMDERLADVDFVKLTNDVIRIFPNRVGEKPKQEVSLNTFRNSWVDEASIIDTILKIRGILDECITFFDKICNNYRDLIDELRARKYDAIIFEMVIFEGFYLRDTLNIPMAIPCASVTHEILLSKAMGEPVMPSILATGDSQKIVVQSGYDCRSRGDADFLHRFVIYTFKEEQRKFPFLLTNANPYLDFQRPTITKTVQIGGIAVDVNHIKSLELPNKYNRILELRQRTVLVSFGSAFFSSDMPELSRKTLVKVMRSFKDKTFIWKYETNDTAFAIGATNIIFEKWVPQAQLLADPRLTVFVSHGGLGSITELAYLGKPALLVPIFGDQMRNAAMISRHGCSILISKFDLSNFDKVHESLSKLLTDEIYKNNADKLADILNSAPIPPREMLIKHVEFATRFKEIPALDPHYHDMPSISYLMLDVLAFCIFSSIVFILVIMSEEVAKFGDLATSSDFSKFWTSDADLIDTIDMHFFFKRMFTKTIDNLFEDHRDKLDELKAEKYDAFIFEAIIISALQVKDYLNITTTLPMLSMTHNARISMAYGQPAMLSTLSEITAGLGDEMSFTERVHNLLLNFAFCLFFPLRKIPSVDDPNRFIDIKEELIKSPFFFTNSNPYLDYQHPVITKTVQIGGISANHPHETIEKIGDEFDSLLNLREKTVLISFGTVILASTMPANLKTNIIQAIKQFPNVTFIWKYEGVDKKFAEIAPNAHLFNWIPQTALLADPRLSLFVTHGGLGSVTELSYSGKPAILIPIFSDQMRNSKMLKRHGGALQLTKFDLASPSKLENALREILYNPKYQENAEILAEQLKSQPIKPADLLVKHVEFGTRFGELKSLQPHFLSMPFYQYFMLDTIGLGILLIFVSFRLLKIIMRPFKTKLKVL</sequence>
<organism evidence="13 14">
    <name type="scientific">Caenorhabditis bovis</name>
    <dbReference type="NCBI Taxonomy" id="2654633"/>
    <lineage>
        <taxon>Eukaryota</taxon>
        <taxon>Metazoa</taxon>
        <taxon>Ecdysozoa</taxon>
        <taxon>Nematoda</taxon>
        <taxon>Chromadorea</taxon>
        <taxon>Rhabditida</taxon>
        <taxon>Rhabditina</taxon>
        <taxon>Rhabditomorpha</taxon>
        <taxon>Rhabditoidea</taxon>
        <taxon>Rhabditidae</taxon>
        <taxon>Peloderinae</taxon>
        <taxon>Caenorhabditis</taxon>
    </lineage>
</organism>
<dbReference type="CDD" id="cd03784">
    <property type="entry name" value="GT1_Gtf-like"/>
    <property type="match status" value="3"/>
</dbReference>
<keyword evidence="8 11" id="KW-1133">Transmembrane helix</keyword>
<dbReference type="PROSITE" id="PS00375">
    <property type="entry name" value="UDPGT"/>
    <property type="match status" value="2"/>
</dbReference>
<dbReference type="PANTHER" id="PTHR48043">
    <property type="entry name" value="EG:EG0003.4 PROTEIN-RELATED"/>
    <property type="match status" value="1"/>
</dbReference>
<feature type="transmembrane region" description="Helical" evidence="11">
    <location>
        <begin position="1524"/>
        <end position="1547"/>
    </location>
</feature>
<evidence type="ECO:0000256" key="3">
    <source>
        <dbReference type="ARBA" id="ARBA00012544"/>
    </source>
</evidence>
<comment type="catalytic activity">
    <reaction evidence="10">
        <text>glucuronate acceptor + UDP-alpha-D-glucuronate = acceptor beta-D-glucuronoside + UDP + H(+)</text>
        <dbReference type="Rhea" id="RHEA:21032"/>
        <dbReference type="ChEBI" id="CHEBI:15378"/>
        <dbReference type="ChEBI" id="CHEBI:58052"/>
        <dbReference type="ChEBI" id="CHEBI:58223"/>
        <dbReference type="ChEBI" id="CHEBI:132367"/>
        <dbReference type="ChEBI" id="CHEBI:132368"/>
        <dbReference type="EC" id="2.4.1.17"/>
    </reaction>
</comment>
<name>A0A8S1E7K7_9PELO</name>
<dbReference type="FunFam" id="1.10.3210.10:FF:000035">
    <property type="entry name" value="HD family hydrolase"/>
    <property type="match status" value="1"/>
</dbReference>
<dbReference type="Pfam" id="PF00201">
    <property type="entry name" value="UDPGT"/>
    <property type="match status" value="3"/>
</dbReference>
<evidence type="ECO:0000256" key="6">
    <source>
        <dbReference type="ARBA" id="ARBA00022692"/>
    </source>
</evidence>
<evidence type="ECO:0000256" key="8">
    <source>
        <dbReference type="ARBA" id="ARBA00022989"/>
    </source>
</evidence>
<proteinExistence type="inferred from homology"/>
<keyword evidence="4" id="KW-0328">Glycosyltransferase</keyword>
<keyword evidence="5" id="KW-0808">Transferase</keyword>
<evidence type="ECO:0000256" key="11">
    <source>
        <dbReference type="SAM" id="Phobius"/>
    </source>
</evidence>
<feature type="transmembrane region" description="Helical" evidence="11">
    <location>
        <begin position="640"/>
        <end position="663"/>
    </location>
</feature>
<dbReference type="InterPro" id="IPR002213">
    <property type="entry name" value="UDP_glucos_trans"/>
</dbReference>
<dbReference type="InterPro" id="IPR006674">
    <property type="entry name" value="HD_domain"/>
</dbReference>
<dbReference type="InterPro" id="IPR035595">
    <property type="entry name" value="UDP_glycos_trans_CS"/>
</dbReference>
<keyword evidence="9 11" id="KW-0472">Membrane</keyword>
<evidence type="ECO:0000256" key="5">
    <source>
        <dbReference type="ARBA" id="ARBA00022679"/>
    </source>
</evidence>
<evidence type="ECO:0000256" key="4">
    <source>
        <dbReference type="ARBA" id="ARBA00022676"/>
    </source>
</evidence>
<evidence type="ECO:0000256" key="9">
    <source>
        <dbReference type="ARBA" id="ARBA00023136"/>
    </source>
</evidence>
<accession>A0A8S1E7K7</accession>
<protein>
    <recommendedName>
        <fullName evidence="3">glucuronosyltransferase</fullName>
        <ecNumber evidence="3">2.4.1.17</ecNumber>
    </recommendedName>
</protein>
<evidence type="ECO:0000256" key="2">
    <source>
        <dbReference type="ARBA" id="ARBA00009995"/>
    </source>
</evidence>
<feature type="transmembrane region" description="Helical" evidence="11">
    <location>
        <begin position="1097"/>
        <end position="1118"/>
    </location>
</feature>
<evidence type="ECO:0000313" key="13">
    <source>
        <dbReference type="EMBL" id="CAB3396893.1"/>
    </source>
</evidence>
<keyword evidence="14" id="KW-1185">Reference proteome</keyword>
<dbReference type="EC" id="2.4.1.17" evidence="3"/>
<keyword evidence="7" id="KW-0732">Signal</keyword>
<evidence type="ECO:0000256" key="10">
    <source>
        <dbReference type="ARBA" id="ARBA00047475"/>
    </source>
</evidence>
<dbReference type="GO" id="GO:0016020">
    <property type="term" value="C:membrane"/>
    <property type="evidence" value="ECO:0007669"/>
    <property type="project" value="UniProtKB-SubCell"/>
</dbReference>
<dbReference type="GO" id="GO:0015020">
    <property type="term" value="F:glucuronosyltransferase activity"/>
    <property type="evidence" value="ECO:0007669"/>
    <property type="project" value="UniProtKB-EC"/>
</dbReference>
<dbReference type="Gene3D" id="1.10.3210.10">
    <property type="entry name" value="Hypothetical protein af1432"/>
    <property type="match status" value="1"/>
</dbReference>
<comment type="subcellular location">
    <subcellularLocation>
        <location evidence="1">Membrane</location>
        <topology evidence="1">Single-pass membrane protein</topology>
    </subcellularLocation>
</comment>
<dbReference type="Gene3D" id="3.40.50.2000">
    <property type="entry name" value="Glycogen Phosphorylase B"/>
    <property type="match status" value="4"/>
</dbReference>
<comment type="similarity">
    <text evidence="2">Belongs to the UDP-glycosyltransferase family.</text>
</comment>
<dbReference type="EMBL" id="CADEPM010000001">
    <property type="protein sequence ID" value="CAB3396893.1"/>
    <property type="molecule type" value="Genomic_DNA"/>
</dbReference>
<dbReference type="SUPFAM" id="SSF53756">
    <property type="entry name" value="UDP-Glycosyltransferase/glycogen phosphorylase"/>
    <property type="match status" value="3"/>
</dbReference>
<dbReference type="InterPro" id="IPR050271">
    <property type="entry name" value="UDP-glycosyltransferase"/>
</dbReference>
<dbReference type="Pfam" id="PF13023">
    <property type="entry name" value="HD_3"/>
    <property type="match status" value="1"/>
</dbReference>
<comment type="caution">
    <text evidence="13">The sequence shown here is derived from an EMBL/GenBank/DDBJ whole genome shotgun (WGS) entry which is preliminary data.</text>
</comment>
<reference evidence="13 14" key="1">
    <citation type="submission" date="2020-04" db="EMBL/GenBank/DDBJ databases">
        <authorList>
            <person name="Laetsch R D."/>
            <person name="Stevens L."/>
            <person name="Kumar S."/>
            <person name="Blaxter L. M."/>
        </authorList>
    </citation>
    <scope>NUCLEOTIDE SEQUENCE [LARGE SCALE GENOMIC DNA]</scope>
</reference>
<dbReference type="SMART" id="SM00471">
    <property type="entry name" value="HDc"/>
    <property type="match status" value="1"/>
</dbReference>
<dbReference type="FunFam" id="3.40.50.2000:FF:000038">
    <property type="entry name" value="UDP-GlucuronosylTransferase"/>
    <property type="match status" value="3"/>
</dbReference>
<dbReference type="Proteomes" id="UP000494206">
    <property type="component" value="Unassembled WGS sequence"/>
</dbReference>
<dbReference type="InterPro" id="IPR003607">
    <property type="entry name" value="HD/PDEase_dom"/>
</dbReference>
<evidence type="ECO:0000256" key="7">
    <source>
        <dbReference type="ARBA" id="ARBA00022729"/>
    </source>
</evidence>
<keyword evidence="6 11" id="KW-0812">Transmembrane</keyword>
<gene>
    <name evidence="13" type="ORF">CBOVIS_LOCUS386</name>
</gene>
<feature type="domain" description="HD/PDEase" evidence="12">
    <location>
        <begin position="31"/>
        <end position="147"/>
    </location>
</feature>